<reference evidence="2" key="1">
    <citation type="submission" date="2023-05" db="EMBL/GenBank/DDBJ databases">
        <title>[olsenella] sp. nov., isolated from a pig farm feces dump.</title>
        <authorList>
            <person name="Chang Y.-H."/>
        </authorList>
    </citation>
    <scope>NUCLEOTIDE SEQUENCE</scope>
    <source>
        <strain evidence="2">YH-ols2217</strain>
    </source>
</reference>
<evidence type="ECO:0000256" key="1">
    <source>
        <dbReference type="SAM" id="Phobius"/>
    </source>
</evidence>
<sequence length="183" mass="18361">MSKKKNRPTETPEGLAAERALCAADRALDAENARGRGLRCDAARLLSGIASLGVATVLATVPSVAALAPEWPAIAVLGVMAAALLCLLAAAILCVVSGMGSSAPAVANPSEVLNAAGLAFTSKTQLAAHVVAAQKSLAAQAKAAHDAQEGALRTVRILMLVALGLLCVGVVLVLVLLILAMVL</sequence>
<dbReference type="EMBL" id="JASJEX010000003">
    <property type="protein sequence ID" value="MDJ1129964.1"/>
    <property type="molecule type" value="Genomic_DNA"/>
</dbReference>
<gene>
    <name evidence="2" type="ORF">QJ043_07720</name>
</gene>
<feature type="transmembrane region" description="Helical" evidence="1">
    <location>
        <begin position="74"/>
        <end position="96"/>
    </location>
</feature>
<name>A0ABT6ZLN0_9ACTN</name>
<feature type="transmembrane region" description="Helical" evidence="1">
    <location>
        <begin position="45"/>
        <end position="68"/>
    </location>
</feature>
<keyword evidence="3" id="KW-1185">Reference proteome</keyword>
<feature type="transmembrane region" description="Helical" evidence="1">
    <location>
        <begin position="157"/>
        <end position="182"/>
    </location>
</feature>
<evidence type="ECO:0000313" key="2">
    <source>
        <dbReference type="EMBL" id="MDJ1129964.1"/>
    </source>
</evidence>
<organism evidence="2 3">
    <name type="scientific">Kribbibacterium absianum</name>
    <dbReference type="NCBI Taxonomy" id="3044210"/>
    <lineage>
        <taxon>Bacteria</taxon>
        <taxon>Bacillati</taxon>
        <taxon>Actinomycetota</taxon>
        <taxon>Coriobacteriia</taxon>
        <taxon>Coriobacteriales</taxon>
        <taxon>Kribbibacteriaceae</taxon>
        <taxon>Kribbibacterium</taxon>
    </lineage>
</organism>
<keyword evidence="1" id="KW-0472">Membrane</keyword>
<keyword evidence="1" id="KW-0812">Transmembrane</keyword>
<accession>A0ABT6ZLN0</accession>
<proteinExistence type="predicted"/>
<protein>
    <recommendedName>
        <fullName evidence="4">Superfamily III holin-X</fullName>
    </recommendedName>
</protein>
<keyword evidence="1" id="KW-1133">Transmembrane helix</keyword>
<dbReference type="RefSeq" id="WP_283713086.1">
    <property type="nucleotide sequence ID" value="NZ_JASJEW010000002.1"/>
</dbReference>
<evidence type="ECO:0008006" key="4">
    <source>
        <dbReference type="Google" id="ProtNLM"/>
    </source>
</evidence>
<evidence type="ECO:0000313" key="3">
    <source>
        <dbReference type="Proteomes" id="UP001431693"/>
    </source>
</evidence>
<comment type="caution">
    <text evidence="2">The sequence shown here is derived from an EMBL/GenBank/DDBJ whole genome shotgun (WGS) entry which is preliminary data.</text>
</comment>
<dbReference type="Proteomes" id="UP001431693">
    <property type="component" value="Unassembled WGS sequence"/>
</dbReference>